<organism evidence="1 2">
    <name type="scientific">Tabrizicola soli</name>
    <dbReference type="NCBI Taxonomy" id="2185115"/>
    <lineage>
        <taxon>Bacteria</taxon>
        <taxon>Pseudomonadati</taxon>
        <taxon>Pseudomonadota</taxon>
        <taxon>Alphaproteobacteria</taxon>
        <taxon>Rhodobacterales</taxon>
        <taxon>Paracoccaceae</taxon>
        <taxon>Tabrizicola</taxon>
    </lineage>
</organism>
<dbReference type="RefSeq" id="WP_197642868.1">
    <property type="nucleotide sequence ID" value="NZ_JAEACP010000006.1"/>
</dbReference>
<evidence type="ECO:0000313" key="2">
    <source>
        <dbReference type="Proteomes" id="UP001595445"/>
    </source>
</evidence>
<comment type="caution">
    <text evidence="1">The sequence shown here is derived from an EMBL/GenBank/DDBJ whole genome shotgun (WGS) entry which is preliminary data.</text>
</comment>
<proteinExistence type="predicted"/>
<name>A0ABV7DW08_9RHOB</name>
<gene>
    <name evidence="1" type="ORF">ACFOD6_12680</name>
</gene>
<sequence length="64" mass="7328">MWHTRGFGKLPLGYPRILPHLSQPVSDTEVIHEAILAFSEAYALVPQRTIFCQEVRNKSKHLAQ</sequence>
<reference evidence="2" key="1">
    <citation type="journal article" date="2019" name="Int. J. Syst. Evol. Microbiol.">
        <title>The Global Catalogue of Microorganisms (GCM) 10K type strain sequencing project: providing services to taxonomists for standard genome sequencing and annotation.</title>
        <authorList>
            <consortium name="The Broad Institute Genomics Platform"/>
            <consortium name="The Broad Institute Genome Sequencing Center for Infectious Disease"/>
            <person name="Wu L."/>
            <person name="Ma J."/>
        </authorList>
    </citation>
    <scope>NUCLEOTIDE SEQUENCE [LARGE SCALE GENOMIC DNA]</scope>
    <source>
        <strain evidence="2">KCTC 62102</strain>
    </source>
</reference>
<dbReference type="Proteomes" id="UP001595445">
    <property type="component" value="Unassembled WGS sequence"/>
</dbReference>
<evidence type="ECO:0000313" key="1">
    <source>
        <dbReference type="EMBL" id="MFC3086900.1"/>
    </source>
</evidence>
<keyword evidence="2" id="KW-1185">Reference proteome</keyword>
<accession>A0ABV7DW08</accession>
<protein>
    <submittedName>
        <fullName evidence="1">Uncharacterized protein</fullName>
    </submittedName>
</protein>
<dbReference type="EMBL" id="JBHRSM010000023">
    <property type="protein sequence ID" value="MFC3086900.1"/>
    <property type="molecule type" value="Genomic_DNA"/>
</dbReference>